<keyword evidence="1" id="KW-1133">Transmembrane helix</keyword>
<dbReference type="InterPro" id="IPR018671">
    <property type="entry name" value="DUF2138"/>
</dbReference>
<dbReference type="RefSeq" id="WP_140669547.1">
    <property type="nucleotide sequence ID" value="NZ_RCZE01000011.1"/>
</dbReference>
<keyword evidence="1" id="KW-0812">Transmembrane</keyword>
<gene>
    <name evidence="2" type="ORF">EAH78_22925</name>
</gene>
<dbReference type="Pfam" id="PF09909">
    <property type="entry name" value="DUF2138"/>
    <property type="match status" value="1"/>
</dbReference>
<dbReference type="Proteomes" id="UP000317933">
    <property type="component" value="Unassembled WGS sequence"/>
</dbReference>
<sequence length="570" mass="62474">MSDNTVSPAAETPAAKTPRRWPALLVGLALVAGVAGGLGWFMHKPKAPPAQLASDKLGMSRPDGLLETHSLSQLPKDLLAVPFLKETLTEDFVFYYEAHVDRLGLIGSLRRIIYEHDLKLQDSLIEQLFDQPADVALWRGADGRLKDFLLVMDRGGLAKVLEPLAKVALDDSQLTQLSEVKVGADDVALYQLTYNNSKALVFASHGDKLVVLSNPSKLYDPSNGPSDERGTVSTTAIAALLNGDKLFPEAFGLPPRAPEVKQRLSVNSSVLAMGYQRFIPNFAGLRFDMDDKGWHSFLAMDELDDQPDFDFKPIWQAMPMGASACVALPLAAEQQKPLLVKLGAEEPVAQALTEHMAGAAGLCWYADSRLYTPLLVASLNDKDSAKLDGDLGSLFSSMVGAYEPNVEEHAFPVVEKQDGPTHQWQRQVSSNFGPYKAKEAENPDAISGKAFMKVSLARHGSTLLFSLDDKLVDKALGTLDKRFPPMADVVPKDLLMPVYFGPDAMAQLMQQETLDSLPQDMEPVFYNAAQTYLIPKLRKLGGYGKYALTLPEGSEPDGHWQWLPLEWKAL</sequence>
<evidence type="ECO:0000313" key="3">
    <source>
        <dbReference type="Proteomes" id="UP000317933"/>
    </source>
</evidence>
<proteinExistence type="predicted"/>
<organism evidence="2 3">
    <name type="scientific">Pseudomonas arsenicoxydans</name>
    <dbReference type="NCBI Taxonomy" id="702115"/>
    <lineage>
        <taxon>Bacteria</taxon>
        <taxon>Pseudomonadati</taxon>
        <taxon>Pseudomonadota</taxon>
        <taxon>Gammaproteobacteria</taxon>
        <taxon>Pseudomonadales</taxon>
        <taxon>Pseudomonadaceae</taxon>
        <taxon>Pseudomonas</taxon>
    </lineage>
</organism>
<evidence type="ECO:0000313" key="2">
    <source>
        <dbReference type="EMBL" id="TPG75081.1"/>
    </source>
</evidence>
<dbReference type="NCBIfam" id="NF008500">
    <property type="entry name" value="PRK11410.1"/>
    <property type="match status" value="1"/>
</dbReference>
<reference evidence="2 3" key="1">
    <citation type="journal article" date="2019" name="Environ. Microbiol.">
        <title>Species interactions and distinct microbial communities in high Arctic permafrost affected cryosols are associated with the CH4 and CO2 gas fluxes.</title>
        <authorList>
            <person name="Altshuler I."/>
            <person name="Hamel J."/>
            <person name="Turney S."/>
            <person name="Magnuson E."/>
            <person name="Levesque R."/>
            <person name="Greer C."/>
            <person name="Whyte L.G."/>
        </authorList>
    </citation>
    <scope>NUCLEOTIDE SEQUENCE [LARGE SCALE GENOMIC DNA]</scope>
    <source>
        <strain evidence="2 3">E3</strain>
    </source>
</reference>
<accession>A0A502HK89</accession>
<evidence type="ECO:0000256" key="1">
    <source>
        <dbReference type="SAM" id="Phobius"/>
    </source>
</evidence>
<dbReference type="EMBL" id="RCZE01000011">
    <property type="protein sequence ID" value="TPG75081.1"/>
    <property type="molecule type" value="Genomic_DNA"/>
</dbReference>
<protein>
    <submittedName>
        <fullName evidence="2">DUF2138 domain-containing protein</fullName>
    </submittedName>
</protein>
<comment type="caution">
    <text evidence="2">The sequence shown here is derived from an EMBL/GenBank/DDBJ whole genome shotgun (WGS) entry which is preliminary data.</text>
</comment>
<keyword evidence="1" id="KW-0472">Membrane</keyword>
<feature type="transmembrane region" description="Helical" evidence="1">
    <location>
        <begin position="21"/>
        <end position="42"/>
    </location>
</feature>
<dbReference type="AlphaFoldDB" id="A0A502HK89"/>
<name>A0A502HK89_9PSED</name>